<reference evidence="1 2" key="1">
    <citation type="submission" date="2019-06" db="EMBL/GenBank/DDBJ databases">
        <title>Whole genome shotgun sequence of Nitrobacter winogradskyi NBRC 14297.</title>
        <authorList>
            <person name="Hosoyama A."/>
            <person name="Uohara A."/>
            <person name="Ohji S."/>
            <person name="Ichikawa N."/>
        </authorList>
    </citation>
    <scope>NUCLEOTIDE SEQUENCE [LARGE SCALE GENOMIC DNA]</scope>
    <source>
        <strain evidence="1 2">NBRC 14297</strain>
    </source>
</reference>
<dbReference type="EMBL" id="BJNF01000042">
    <property type="protein sequence ID" value="GEC15875.1"/>
    <property type="molecule type" value="Genomic_DNA"/>
</dbReference>
<organism evidence="1 2">
    <name type="scientific">Nitrobacter winogradskyi</name>
    <name type="common">Nitrobacter agilis</name>
    <dbReference type="NCBI Taxonomy" id="913"/>
    <lineage>
        <taxon>Bacteria</taxon>
        <taxon>Pseudomonadati</taxon>
        <taxon>Pseudomonadota</taxon>
        <taxon>Alphaproteobacteria</taxon>
        <taxon>Hyphomicrobiales</taxon>
        <taxon>Nitrobacteraceae</taxon>
        <taxon>Nitrobacter</taxon>
    </lineage>
</organism>
<evidence type="ECO:0000313" key="2">
    <source>
        <dbReference type="Proteomes" id="UP000318825"/>
    </source>
</evidence>
<protein>
    <submittedName>
        <fullName evidence="1">Uncharacterized protein</fullName>
    </submittedName>
</protein>
<dbReference type="RefSeq" id="WP_181410419.1">
    <property type="nucleotide sequence ID" value="NZ_BJNF01000042.1"/>
</dbReference>
<accession>A0A4Y3WB83</accession>
<name>A0A4Y3WB83_NITWI</name>
<gene>
    <name evidence="1" type="ORF">NWI01_17670</name>
</gene>
<dbReference type="AlphaFoldDB" id="A0A4Y3WB83"/>
<evidence type="ECO:0000313" key="1">
    <source>
        <dbReference type="EMBL" id="GEC15875.1"/>
    </source>
</evidence>
<sequence length="51" mass="5372">MVPLKFRLRRPAEVAVGQVAPAAEVLEQAVLVVAVPAGILARVEDRPVQAA</sequence>
<dbReference type="Proteomes" id="UP000318825">
    <property type="component" value="Unassembled WGS sequence"/>
</dbReference>
<comment type="caution">
    <text evidence="1">The sequence shown here is derived from an EMBL/GenBank/DDBJ whole genome shotgun (WGS) entry which is preliminary data.</text>
</comment>
<proteinExistence type="predicted"/>